<keyword evidence="5" id="KW-0472">Membrane</keyword>
<dbReference type="PANTHER" id="PTHR30250">
    <property type="entry name" value="PST FAMILY PREDICTED COLANIC ACID TRANSPORTER"/>
    <property type="match status" value="1"/>
</dbReference>
<evidence type="ECO:0000256" key="1">
    <source>
        <dbReference type="ARBA" id="ARBA00004651"/>
    </source>
</evidence>
<evidence type="ECO:0000313" key="6">
    <source>
        <dbReference type="EMBL" id="QJR77173.1"/>
    </source>
</evidence>
<dbReference type="Pfam" id="PF01943">
    <property type="entry name" value="Polysacc_synt"/>
    <property type="match status" value="1"/>
</dbReference>
<evidence type="ECO:0000313" key="7">
    <source>
        <dbReference type="Proteomes" id="UP000500949"/>
    </source>
</evidence>
<keyword evidence="4" id="KW-1133">Transmembrane helix</keyword>
<dbReference type="EMBL" id="CP046176">
    <property type="protein sequence ID" value="QJR77173.1"/>
    <property type="molecule type" value="Genomic_DNA"/>
</dbReference>
<dbReference type="Proteomes" id="UP000500949">
    <property type="component" value="Chromosome"/>
</dbReference>
<dbReference type="RefSeq" id="WP_007835074.1">
    <property type="nucleotide sequence ID" value="NZ_CP046176.1"/>
</dbReference>
<keyword evidence="3" id="KW-0812">Transmembrane</keyword>
<evidence type="ECO:0000256" key="4">
    <source>
        <dbReference type="ARBA" id="ARBA00022989"/>
    </source>
</evidence>
<dbReference type="PANTHER" id="PTHR30250:SF26">
    <property type="entry name" value="PSMA PROTEIN"/>
    <property type="match status" value="1"/>
</dbReference>
<dbReference type="InterPro" id="IPR002797">
    <property type="entry name" value="Polysacc_synth"/>
</dbReference>
<gene>
    <name evidence="6" type="ORF">GKD17_12610</name>
</gene>
<keyword evidence="2" id="KW-1003">Cell membrane</keyword>
<proteinExistence type="predicted"/>
<evidence type="ECO:0000256" key="5">
    <source>
        <dbReference type="ARBA" id="ARBA00023136"/>
    </source>
</evidence>
<sequence length="516" mass="58073">MNQSTNNKRIAKNTIFLYLRQILIMAVSLYTVRVTLEVLGEEDYGIYNAVGGFVAMFSILSGAMSIAIARFITYEKGQPNVTTFRVQQIFSASLLIQVGMGIAVCLLISTFGVWFIENKMVIPFERLDVAFYVLWFSALAFFINLLSVPYNALIIANEQMKAFAYISIVEAVLKLAVVGLLIIIPLDKLWLYALFMVVVALIQRSIYAIYCKRHFTECRFVMAFDKKLLFRMFAFSGWAFLGNGVIVLKDQGSNVLLNLFGGPVVNAAQGIAMRVNTSVYSFVANFMQASNPQITKNYAAGNLDEMHTLIIRSGKFGFFILLIVLLPLCVDINYVLGLWLSDVPAHTANFIVLVLLYSLVDCWVNPLCTGVLAQGNIKSYEIVLTFIYLVNFIASYVCLRDGLPVETVFVLNIVFKVCVLFALLLHSRSKYGLSIVRFFKSCLIPSLVVFSVSALFVFALLGKEASDFGLFFMRTLVITVFTSVTVYALGMTRTERFYIKKILKEKWHGIYSQIQR</sequence>
<accession>A0A858XNI9</accession>
<reference evidence="6 7" key="1">
    <citation type="submission" date="2019-11" db="EMBL/GenBank/DDBJ databases">
        <title>Complete genome sequence of Bacteroides dorei DSM 17855.</title>
        <authorList>
            <person name="Russell J.T."/>
        </authorList>
    </citation>
    <scope>NUCLEOTIDE SEQUENCE [LARGE SCALE GENOMIC DNA]</scope>
    <source>
        <strain evidence="6 7">DSM 17855</strain>
    </source>
</reference>
<comment type="subcellular location">
    <subcellularLocation>
        <location evidence="1">Cell membrane</location>
        <topology evidence="1">Multi-pass membrane protein</topology>
    </subcellularLocation>
</comment>
<evidence type="ECO:0000256" key="3">
    <source>
        <dbReference type="ARBA" id="ARBA00022692"/>
    </source>
</evidence>
<dbReference type="InterPro" id="IPR050833">
    <property type="entry name" value="Poly_Biosynth_Transport"/>
</dbReference>
<organism evidence="6 7">
    <name type="scientific">Phocaeicola dorei</name>
    <dbReference type="NCBI Taxonomy" id="357276"/>
    <lineage>
        <taxon>Bacteria</taxon>
        <taxon>Pseudomonadati</taxon>
        <taxon>Bacteroidota</taxon>
        <taxon>Bacteroidia</taxon>
        <taxon>Bacteroidales</taxon>
        <taxon>Bacteroidaceae</taxon>
        <taxon>Phocaeicola</taxon>
    </lineage>
</organism>
<dbReference type="GeneID" id="82154116"/>
<dbReference type="GO" id="GO:0005886">
    <property type="term" value="C:plasma membrane"/>
    <property type="evidence" value="ECO:0007669"/>
    <property type="project" value="UniProtKB-SubCell"/>
</dbReference>
<protein>
    <submittedName>
        <fullName evidence="6">Oligosaccharide flippase family protein</fullName>
    </submittedName>
</protein>
<dbReference type="GeneID" id="93447519"/>
<name>A0A858XNI9_9BACT</name>
<dbReference type="AlphaFoldDB" id="A0A858XNI9"/>
<evidence type="ECO:0000256" key="2">
    <source>
        <dbReference type="ARBA" id="ARBA00022475"/>
    </source>
</evidence>